<keyword evidence="3" id="KW-1185">Reference proteome</keyword>
<name>A0AAD3NRL7_CRYJA</name>
<dbReference type="EMBL" id="BSEH01000374">
    <property type="protein sequence ID" value="GLJ58416.1"/>
    <property type="molecule type" value="Genomic_DNA"/>
</dbReference>
<evidence type="ECO:0000313" key="1">
    <source>
        <dbReference type="EMBL" id="GLJ57776.1"/>
    </source>
</evidence>
<dbReference type="EMBL" id="BSEH01000190">
    <property type="protein sequence ID" value="GLJ57776.1"/>
    <property type="molecule type" value="Genomic_DNA"/>
</dbReference>
<protein>
    <submittedName>
        <fullName evidence="2">Uncharacterized protein</fullName>
    </submittedName>
</protein>
<dbReference type="AlphaFoldDB" id="A0AAD3NRL7"/>
<accession>A0AAD3NRL7</accession>
<evidence type="ECO:0000313" key="3">
    <source>
        <dbReference type="Proteomes" id="UP001234787"/>
    </source>
</evidence>
<comment type="caution">
    <text evidence="2">The sequence shown here is derived from an EMBL/GenBank/DDBJ whole genome shotgun (WGS) entry which is preliminary data.</text>
</comment>
<proteinExistence type="predicted"/>
<dbReference type="Proteomes" id="UP001234787">
    <property type="component" value="Unassembled WGS sequence"/>
</dbReference>
<evidence type="ECO:0000313" key="2">
    <source>
        <dbReference type="EMBL" id="GLJ58416.1"/>
    </source>
</evidence>
<reference evidence="2" key="1">
    <citation type="submission" date="2022-12" db="EMBL/GenBank/DDBJ databases">
        <title>Chromosome-Level Genome Assembly of Japanese Cedar (Cryptomeriajaponica D. Don).</title>
        <authorList>
            <person name="Fujino T."/>
            <person name="Yamaguchi K."/>
            <person name="Yokoyama T."/>
            <person name="Hamanaka T."/>
            <person name="Harazono Y."/>
            <person name="Kamada H."/>
            <person name="Kobayashi W."/>
            <person name="Ujino-Ihara T."/>
            <person name="Uchiyama K."/>
            <person name="Matsumoto A."/>
            <person name="Izuno A."/>
            <person name="Tsumura Y."/>
            <person name="Toyoda A."/>
            <person name="Shigenobu S."/>
            <person name="Moriguchi Y."/>
            <person name="Ueno S."/>
            <person name="Kasahara M."/>
        </authorList>
    </citation>
    <scope>NUCLEOTIDE SEQUENCE</scope>
</reference>
<sequence>MRSINNYQREGVYSGGLGQYDSTFAIPHRSGVPPGDMRDSGLSGLLLPLSGLFSDFIVRVRPVPLFGFQSRSLLYIPHCSPISILGESHAGGIDW</sequence>
<organism evidence="2 3">
    <name type="scientific">Cryptomeria japonica</name>
    <name type="common">Japanese cedar</name>
    <name type="synonym">Cupressus japonica</name>
    <dbReference type="NCBI Taxonomy" id="3369"/>
    <lineage>
        <taxon>Eukaryota</taxon>
        <taxon>Viridiplantae</taxon>
        <taxon>Streptophyta</taxon>
        <taxon>Embryophyta</taxon>
        <taxon>Tracheophyta</taxon>
        <taxon>Spermatophyta</taxon>
        <taxon>Pinopsida</taxon>
        <taxon>Pinidae</taxon>
        <taxon>Conifers II</taxon>
        <taxon>Cupressales</taxon>
        <taxon>Cupressaceae</taxon>
        <taxon>Cryptomeria</taxon>
    </lineage>
</organism>
<gene>
    <name evidence="1" type="ORF">SUGI_1373050</name>
    <name evidence="2" type="ORF">SUGI_1447170</name>
</gene>